<gene>
    <name evidence="7" type="ORF">ACA1_129500</name>
</gene>
<dbReference type="Pfam" id="PF00097">
    <property type="entry name" value="zf-C3HC4"/>
    <property type="match status" value="1"/>
</dbReference>
<name>L8GPB1_ACACF</name>
<keyword evidence="1" id="KW-0479">Metal-binding</keyword>
<keyword evidence="3" id="KW-0862">Zinc</keyword>
<feature type="region of interest" description="Disordered" evidence="5">
    <location>
        <begin position="128"/>
        <end position="149"/>
    </location>
</feature>
<dbReference type="OrthoDB" id="337575at2759"/>
<keyword evidence="8" id="KW-1185">Reference proteome</keyword>
<evidence type="ECO:0000313" key="7">
    <source>
        <dbReference type="EMBL" id="ELR14825.1"/>
    </source>
</evidence>
<accession>L8GPB1</accession>
<dbReference type="InterPro" id="IPR044592">
    <property type="entry name" value="RING1A/B"/>
</dbReference>
<dbReference type="EMBL" id="KB008043">
    <property type="protein sequence ID" value="ELR14825.1"/>
    <property type="molecule type" value="Genomic_DNA"/>
</dbReference>
<protein>
    <submittedName>
        <fullName evidence="7">E3 ubiquitin-protein ligase RING2, putative</fullName>
    </submittedName>
</protein>
<dbReference type="GeneID" id="14915429"/>
<reference evidence="7 8" key="1">
    <citation type="journal article" date="2013" name="Genome Biol.">
        <title>Genome of Acanthamoeba castellanii highlights extensive lateral gene transfer and early evolution of tyrosine kinase signaling.</title>
        <authorList>
            <person name="Clarke M."/>
            <person name="Lohan A.J."/>
            <person name="Liu B."/>
            <person name="Lagkouvardos I."/>
            <person name="Roy S."/>
            <person name="Zafar N."/>
            <person name="Bertelli C."/>
            <person name="Schilde C."/>
            <person name="Kianianmomeni A."/>
            <person name="Burglin T.R."/>
            <person name="Frech C."/>
            <person name="Turcotte B."/>
            <person name="Kopec K.O."/>
            <person name="Synnott J.M."/>
            <person name="Choo C."/>
            <person name="Paponov I."/>
            <person name="Finkler A."/>
            <person name="Soon Heng Tan C."/>
            <person name="Hutchins A.P."/>
            <person name="Weinmeier T."/>
            <person name="Rattei T."/>
            <person name="Chu J.S."/>
            <person name="Gimenez G."/>
            <person name="Irimia M."/>
            <person name="Rigden D.J."/>
            <person name="Fitzpatrick D.A."/>
            <person name="Lorenzo-Morales J."/>
            <person name="Bateman A."/>
            <person name="Chiu C.H."/>
            <person name="Tang P."/>
            <person name="Hegemann P."/>
            <person name="Fromm H."/>
            <person name="Raoult D."/>
            <person name="Greub G."/>
            <person name="Miranda-Saavedra D."/>
            <person name="Chen N."/>
            <person name="Nash P."/>
            <person name="Ginger M.L."/>
            <person name="Horn M."/>
            <person name="Schaap P."/>
            <person name="Caler L."/>
            <person name="Loftus B."/>
        </authorList>
    </citation>
    <scope>NUCLEOTIDE SEQUENCE [LARGE SCALE GENOMIC DNA]</scope>
    <source>
        <strain evidence="7 8">Neff</strain>
    </source>
</reference>
<dbReference type="STRING" id="1257118.L8GPB1"/>
<evidence type="ECO:0000259" key="6">
    <source>
        <dbReference type="PROSITE" id="PS50089"/>
    </source>
</evidence>
<dbReference type="InterPro" id="IPR017907">
    <property type="entry name" value="Znf_RING_CS"/>
</dbReference>
<dbReference type="InterPro" id="IPR001841">
    <property type="entry name" value="Znf_RING"/>
</dbReference>
<dbReference type="KEGG" id="acan:ACA1_129500"/>
<feature type="domain" description="RING-type" evidence="6">
    <location>
        <begin position="3"/>
        <end position="30"/>
    </location>
</feature>
<dbReference type="RefSeq" id="XP_004336838.1">
    <property type="nucleotide sequence ID" value="XM_004336790.1"/>
</dbReference>
<dbReference type="PANTHER" id="PTHR46537:SF3">
    <property type="entry name" value="E3 UBIQUITIN-PROTEIN LIGASE RING1A"/>
    <property type="match status" value="1"/>
</dbReference>
<evidence type="ECO:0000256" key="3">
    <source>
        <dbReference type="ARBA" id="ARBA00022833"/>
    </source>
</evidence>
<dbReference type="PANTHER" id="PTHR46537">
    <property type="entry name" value="OS11G0578200 PROTEIN"/>
    <property type="match status" value="1"/>
</dbReference>
<evidence type="ECO:0000256" key="4">
    <source>
        <dbReference type="PROSITE-ProRule" id="PRU00175"/>
    </source>
</evidence>
<evidence type="ECO:0000313" key="8">
    <source>
        <dbReference type="Proteomes" id="UP000011083"/>
    </source>
</evidence>
<evidence type="ECO:0000256" key="2">
    <source>
        <dbReference type="ARBA" id="ARBA00022771"/>
    </source>
</evidence>
<proteinExistence type="predicted"/>
<organism evidence="7 8">
    <name type="scientific">Acanthamoeba castellanii (strain ATCC 30010 / Neff)</name>
    <dbReference type="NCBI Taxonomy" id="1257118"/>
    <lineage>
        <taxon>Eukaryota</taxon>
        <taxon>Amoebozoa</taxon>
        <taxon>Discosea</taxon>
        <taxon>Longamoebia</taxon>
        <taxon>Centramoebida</taxon>
        <taxon>Acanthamoebidae</taxon>
        <taxon>Acanthamoeba</taxon>
    </lineage>
</organism>
<dbReference type="PROSITE" id="PS00518">
    <property type="entry name" value="ZF_RING_1"/>
    <property type="match status" value="1"/>
</dbReference>
<keyword evidence="2 4" id="KW-0863">Zinc-finger</keyword>
<dbReference type="PROSITE" id="PS50089">
    <property type="entry name" value="ZF_RING_2"/>
    <property type="match status" value="1"/>
</dbReference>
<dbReference type="AlphaFoldDB" id="L8GPB1"/>
<evidence type="ECO:0000256" key="1">
    <source>
        <dbReference type="ARBA" id="ARBA00022723"/>
    </source>
</evidence>
<dbReference type="InterPro" id="IPR013083">
    <property type="entry name" value="Znf_RING/FYVE/PHD"/>
</dbReference>
<dbReference type="CDD" id="cd16531">
    <property type="entry name" value="RING-HC_RING1-like"/>
    <property type="match status" value="1"/>
</dbReference>
<dbReference type="SUPFAM" id="SSF57850">
    <property type="entry name" value="RING/U-box"/>
    <property type="match status" value="1"/>
</dbReference>
<sequence>MTLMECLHRFCAECISKCLRVGKRECPTCRVHCSSRRQLRPDPEFDALIASVYPNLDEYEAQEEEFIADLNKKMSCQSHLTESVQKGILRQRSATSAAATRKRKASAATFIAKPAIFHHLYFTITPSQRHHGSIEPSDQKTTRPGTEQAESLLNTEDLVSFLLLPRPDMRRTAADGFALERPYVSTSPKVTVKHIEAFLASKFPLLLTPGSQAHFVISVATSPSSTTEDAEYVDLEAGDKTIDDLVSEFGTPGSTLTLYYRLAGSSPSPPE</sequence>
<dbReference type="Gene3D" id="3.30.40.10">
    <property type="entry name" value="Zinc/RING finger domain, C3HC4 (zinc finger)"/>
    <property type="match status" value="1"/>
</dbReference>
<dbReference type="GO" id="GO:0008270">
    <property type="term" value="F:zinc ion binding"/>
    <property type="evidence" value="ECO:0007669"/>
    <property type="project" value="UniProtKB-KW"/>
</dbReference>
<evidence type="ECO:0000256" key="5">
    <source>
        <dbReference type="SAM" id="MobiDB-lite"/>
    </source>
</evidence>
<dbReference type="VEuPathDB" id="AmoebaDB:ACA1_129500"/>
<dbReference type="UniPathway" id="UPA00143"/>
<dbReference type="Proteomes" id="UP000011083">
    <property type="component" value="Unassembled WGS sequence"/>
</dbReference>
<dbReference type="InterPro" id="IPR018957">
    <property type="entry name" value="Znf_C3HC4_RING-type"/>
</dbReference>
<dbReference type="GO" id="GO:0016567">
    <property type="term" value="P:protein ubiquitination"/>
    <property type="evidence" value="ECO:0007669"/>
    <property type="project" value="UniProtKB-UniPathway"/>
</dbReference>